<reference evidence="2" key="1">
    <citation type="journal article" date="2020" name="mSystems">
        <title>Genome- and Community-Level Interaction Insights into Carbon Utilization and Element Cycling Functions of Hydrothermarchaeota in Hydrothermal Sediment.</title>
        <authorList>
            <person name="Zhou Z."/>
            <person name="Liu Y."/>
            <person name="Xu W."/>
            <person name="Pan J."/>
            <person name="Luo Z.H."/>
            <person name="Li M."/>
        </authorList>
    </citation>
    <scope>NUCLEOTIDE SEQUENCE [LARGE SCALE GENOMIC DNA]</scope>
    <source>
        <strain evidence="2">SpSt-587</strain>
    </source>
</reference>
<name>A0A7J3M1X2_ARCFL</name>
<dbReference type="AlphaFoldDB" id="A0A7J3M1X2"/>
<organism evidence="2">
    <name type="scientific">Archaeoglobus fulgidus</name>
    <dbReference type="NCBI Taxonomy" id="2234"/>
    <lineage>
        <taxon>Archaea</taxon>
        <taxon>Methanobacteriati</taxon>
        <taxon>Methanobacteriota</taxon>
        <taxon>Archaeoglobi</taxon>
        <taxon>Archaeoglobales</taxon>
        <taxon>Archaeoglobaceae</taxon>
        <taxon>Archaeoglobus</taxon>
    </lineage>
</organism>
<dbReference type="EMBL" id="DSYZ01000030">
    <property type="protein sequence ID" value="HGT82365.1"/>
    <property type="molecule type" value="Genomic_DNA"/>
</dbReference>
<keyword evidence="1" id="KW-0472">Membrane</keyword>
<sequence length="62" mass="7435">MIPGLVFGMVAGVLLAKGMFTIEKWREALPEMLKLYPFFIVFWFSIFLPIHRLRIRHCRRKL</sequence>
<proteinExistence type="predicted"/>
<keyword evidence="1" id="KW-0812">Transmembrane</keyword>
<feature type="transmembrane region" description="Helical" evidence="1">
    <location>
        <begin position="36"/>
        <end position="53"/>
    </location>
</feature>
<evidence type="ECO:0000256" key="1">
    <source>
        <dbReference type="SAM" id="Phobius"/>
    </source>
</evidence>
<keyword evidence="1" id="KW-1133">Transmembrane helix</keyword>
<gene>
    <name evidence="2" type="ORF">ENT52_01350</name>
</gene>
<accession>A0A7J3M1X2</accession>
<evidence type="ECO:0000313" key="2">
    <source>
        <dbReference type="EMBL" id="HGT82365.1"/>
    </source>
</evidence>
<protein>
    <submittedName>
        <fullName evidence="2">Uncharacterized protein</fullName>
    </submittedName>
</protein>
<comment type="caution">
    <text evidence="2">The sequence shown here is derived from an EMBL/GenBank/DDBJ whole genome shotgun (WGS) entry which is preliminary data.</text>
</comment>